<name>A0A917ZQ71_9ACTN</name>
<protein>
    <submittedName>
        <fullName evidence="1">Uncharacterized protein</fullName>
    </submittedName>
</protein>
<reference evidence="1" key="1">
    <citation type="journal article" date="2014" name="Int. J. Syst. Evol. Microbiol.">
        <title>Complete genome sequence of Corynebacterium casei LMG S-19264T (=DSM 44701T), isolated from a smear-ripened cheese.</title>
        <authorList>
            <consortium name="US DOE Joint Genome Institute (JGI-PGF)"/>
            <person name="Walter F."/>
            <person name="Albersmeier A."/>
            <person name="Kalinowski J."/>
            <person name="Ruckert C."/>
        </authorList>
    </citation>
    <scope>NUCLEOTIDE SEQUENCE</scope>
    <source>
        <strain evidence="1">CGMCC 4.7201</strain>
    </source>
</reference>
<comment type="caution">
    <text evidence="1">The sequence shown here is derived from an EMBL/GenBank/DDBJ whole genome shotgun (WGS) entry which is preliminary data.</text>
</comment>
<sequence>MPALEASLSRLLDTPGLTGAALVDAVTGLSYGTAGDAGEAGDAVECSELTTLLAEGLRAAGAEGELESVIVTSRRRHHVSLLVRRQGDPLLLTAGFDRELTNLALTIRQMTDVAEDVLT</sequence>
<dbReference type="EMBL" id="BMMS01000011">
    <property type="protein sequence ID" value="GGO88494.1"/>
    <property type="molecule type" value="Genomic_DNA"/>
</dbReference>
<accession>A0A917ZQ71</accession>
<gene>
    <name evidence="1" type="ORF">GCM10012280_29450</name>
</gene>
<evidence type="ECO:0000313" key="1">
    <source>
        <dbReference type="EMBL" id="GGO88494.1"/>
    </source>
</evidence>
<evidence type="ECO:0000313" key="2">
    <source>
        <dbReference type="Proteomes" id="UP000641932"/>
    </source>
</evidence>
<dbReference type="Proteomes" id="UP000641932">
    <property type="component" value="Unassembled WGS sequence"/>
</dbReference>
<dbReference type="AlphaFoldDB" id="A0A917ZQ71"/>
<reference evidence="1" key="2">
    <citation type="submission" date="2020-09" db="EMBL/GenBank/DDBJ databases">
        <authorList>
            <person name="Sun Q."/>
            <person name="Zhou Y."/>
        </authorList>
    </citation>
    <scope>NUCLEOTIDE SEQUENCE</scope>
    <source>
        <strain evidence="1">CGMCC 4.7201</strain>
    </source>
</reference>
<keyword evidence="2" id="KW-1185">Reference proteome</keyword>
<proteinExistence type="predicted"/>
<dbReference type="RefSeq" id="WP_189132095.1">
    <property type="nucleotide sequence ID" value="NZ_BMMS01000011.1"/>
</dbReference>
<organism evidence="1 2">
    <name type="scientific">Wenjunlia tyrosinilytica</name>
    <dbReference type="NCBI Taxonomy" id="1544741"/>
    <lineage>
        <taxon>Bacteria</taxon>
        <taxon>Bacillati</taxon>
        <taxon>Actinomycetota</taxon>
        <taxon>Actinomycetes</taxon>
        <taxon>Kitasatosporales</taxon>
        <taxon>Streptomycetaceae</taxon>
        <taxon>Wenjunlia</taxon>
    </lineage>
</organism>